<dbReference type="EMBL" id="MHOD01000023">
    <property type="protein sequence ID" value="OGZ57739.1"/>
    <property type="molecule type" value="Genomic_DNA"/>
</dbReference>
<dbReference type="AlphaFoldDB" id="A0A1G2H5V2"/>
<evidence type="ECO:0000313" key="2">
    <source>
        <dbReference type="EMBL" id="OGZ57739.1"/>
    </source>
</evidence>
<evidence type="ECO:0008006" key="4">
    <source>
        <dbReference type="Google" id="ProtNLM"/>
    </source>
</evidence>
<accession>A0A1G2H5V2</accession>
<keyword evidence="1" id="KW-0812">Transmembrane</keyword>
<organism evidence="2 3">
    <name type="scientific">Candidatus Spechtbacteria bacterium RIFCSPHIGHO2_01_FULL_43_30</name>
    <dbReference type="NCBI Taxonomy" id="1802158"/>
    <lineage>
        <taxon>Bacteria</taxon>
        <taxon>Candidatus Spechtiibacteriota</taxon>
    </lineage>
</organism>
<evidence type="ECO:0000256" key="1">
    <source>
        <dbReference type="SAM" id="Phobius"/>
    </source>
</evidence>
<reference evidence="2 3" key="1">
    <citation type="journal article" date="2016" name="Nat. Commun.">
        <title>Thousands of microbial genomes shed light on interconnected biogeochemical processes in an aquifer system.</title>
        <authorList>
            <person name="Anantharaman K."/>
            <person name="Brown C.T."/>
            <person name="Hug L.A."/>
            <person name="Sharon I."/>
            <person name="Castelle C.J."/>
            <person name="Probst A.J."/>
            <person name="Thomas B.C."/>
            <person name="Singh A."/>
            <person name="Wilkins M.J."/>
            <person name="Karaoz U."/>
            <person name="Brodie E.L."/>
            <person name="Williams K.H."/>
            <person name="Hubbard S.S."/>
            <person name="Banfield J.F."/>
        </authorList>
    </citation>
    <scope>NUCLEOTIDE SEQUENCE [LARGE SCALE GENOMIC DNA]</scope>
</reference>
<sequence length="161" mass="18053">MLEIRSKKADKGMSIIEIVVVVSIAIIGVMSILQLFNVEIRAERLRREELSVYALLAESLEAVRSVRDADWANISSLSTGTNYYPEISGSSWILSNLDPGPIDGFTRWIVVDEVRRDANFDITDSGGVIDADTLKIIAYAEWESYGITKTKSITMYLTNWQ</sequence>
<gene>
    <name evidence="2" type="ORF">A2827_00765</name>
</gene>
<keyword evidence="1" id="KW-0472">Membrane</keyword>
<feature type="transmembrane region" description="Helical" evidence="1">
    <location>
        <begin position="12"/>
        <end position="36"/>
    </location>
</feature>
<comment type="caution">
    <text evidence="2">The sequence shown here is derived from an EMBL/GenBank/DDBJ whole genome shotgun (WGS) entry which is preliminary data.</text>
</comment>
<evidence type="ECO:0000313" key="3">
    <source>
        <dbReference type="Proteomes" id="UP000177932"/>
    </source>
</evidence>
<dbReference type="Proteomes" id="UP000177932">
    <property type="component" value="Unassembled WGS sequence"/>
</dbReference>
<dbReference type="STRING" id="1802158.A2827_00765"/>
<proteinExistence type="predicted"/>
<keyword evidence="1" id="KW-1133">Transmembrane helix</keyword>
<name>A0A1G2H5V2_9BACT</name>
<protein>
    <recommendedName>
        <fullName evidence="4">Type II secretion system protein GspI C-terminal domain-containing protein</fullName>
    </recommendedName>
</protein>